<evidence type="ECO:0000256" key="8">
    <source>
        <dbReference type="PIRSR" id="PIRSR602401-1"/>
    </source>
</evidence>
<keyword evidence="12" id="KW-1185">Reference proteome</keyword>
<comment type="similarity">
    <text evidence="2 9">Belongs to the cytochrome P450 family.</text>
</comment>
<evidence type="ECO:0000256" key="5">
    <source>
        <dbReference type="ARBA" id="ARBA00023002"/>
    </source>
</evidence>
<keyword evidence="6 8" id="KW-0408">Iron</keyword>
<dbReference type="InterPro" id="IPR047146">
    <property type="entry name" value="Cyt_P450_E_CYP52_fungi"/>
</dbReference>
<feature type="transmembrane region" description="Helical" evidence="10">
    <location>
        <begin position="7"/>
        <end position="27"/>
    </location>
</feature>
<dbReference type="GO" id="GO:0005506">
    <property type="term" value="F:iron ion binding"/>
    <property type="evidence" value="ECO:0007669"/>
    <property type="project" value="InterPro"/>
</dbReference>
<keyword evidence="5 9" id="KW-0560">Oxidoreductase</keyword>
<keyword evidence="7 9" id="KW-0503">Monooxygenase</keyword>
<evidence type="ECO:0000256" key="10">
    <source>
        <dbReference type="SAM" id="Phobius"/>
    </source>
</evidence>
<dbReference type="PRINTS" id="PR00385">
    <property type="entry name" value="P450"/>
</dbReference>
<keyword evidence="10" id="KW-0472">Membrane</keyword>
<dbReference type="Proteomes" id="UP000663193">
    <property type="component" value="Chromosome 1"/>
</dbReference>
<dbReference type="GO" id="GO:0004497">
    <property type="term" value="F:monooxygenase activity"/>
    <property type="evidence" value="ECO:0007669"/>
    <property type="project" value="UniProtKB-KW"/>
</dbReference>
<dbReference type="PANTHER" id="PTHR24287:SF1">
    <property type="entry name" value="P450, PUTATIVE (EUROFUNG)-RELATED"/>
    <property type="match status" value="1"/>
</dbReference>
<dbReference type="GO" id="GO:0016705">
    <property type="term" value="F:oxidoreductase activity, acting on paired donors, with incorporation or reduction of molecular oxygen"/>
    <property type="evidence" value="ECO:0007669"/>
    <property type="project" value="InterPro"/>
</dbReference>
<dbReference type="SUPFAM" id="SSF48264">
    <property type="entry name" value="Cytochrome P450"/>
    <property type="match status" value="1"/>
</dbReference>
<sequence length="512" mass="58209">MAPLLKVMATYPLVTVFSTILLSYWIVAKALTARREKLFAASHGCGKLKMRPQWDRLFGIDFFFTVMKKRAKGQDLAYFNEMFQDIGSTFGIVMMGFTLTMTNEPENIQTVLAKQFADFEIGESRSKGGQQMLGHGILNSDGESWERGRAMLRPSFVRSQVGDFDLFERNFQKLIDVVPADGSTVDIQEFLSRFTLDVGTEYFLGENCNMLQPNASEHCKQFAWAFNVGLEGIPARFRLGKFAKFYYDTRYNKACDIVHNYIAPIVKKAVERSQLSPAEKVAGLEKRGDKYVFLDSIIQKDCDEIEVRDQVLNVLSAARDTISSLMSSCIWKCTRYPEIMAKLRREVDLFEGRTPTYQEIKDMKYMNCMIKEILRLYPPVPFNARVATKNTCLPTGGGPDGKSPVFIKKGGRVVYQVFSTHRRRDIWGDDAEEFRPERWEHIRPGFGYLPFNGGPRICPGQPFALVEAAYVLTRLLQTYSVLESRDSSPYKEEIALTFSHKDGVLVAFGGKA</sequence>
<name>A0A7U2ESA6_PHANO</name>
<keyword evidence="10" id="KW-0812">Transmembrane</keyword>
<dbReference type="EMBL" id="CP069023">
    <property type="protein sequence ID" value="QRC90214.1"/>
    <property type="molecule type" value="Genomic_DNA"/>
</dbReference>
<dbReference type="KEGG" id="pno:SNOG_09621"/>
<dbReference type="InterPro" id="IPR001128">
    <property type="entry name" value="Cyt_P450"/>
</dbReference>
<dbReference type="GO" id="GO:0020037">
    <property type="term" value="F:heme binding"/>
    <property type="evidence" value="ECO:0007669"/>
    <property type="project" value="InterPro"/>
</dbReference>
<accession>A0A7U2ESA6</accession>
<dbReference type="Pfam" id="PF00067">
    <property type="entry name" value="p450"/>
    <property type="match status" value="1"/>
</dbReference>
<dbReference type="PANTHER" id="PTHR24287">
    <property type="entry name" value="P450, PUTATIVE (EUROFUNG)-RELATED"/>
    <property type="match status" value="1"/>
</dbReference>
<evidence type="ECO:0000256" key="3">
    <source>
        <dbReference type="ARBA" id="ARBA00022617"/>
    </source>
</evidence>
<proteinExistence type="inferred from homology"/>
<dbReference type="RefSeq" id="XP_001799910.1">
    <property type="nucleotide sequence ID" value="XM_001799858.1"/>
</dbReference>
<keyword evidence="3 8" id="KW-0349">Heme</keyword>
<evidence type="ECO:0000256" key="2">
    <source>
        <dbReference type="ARBA" id="ARBA00010617"/>
    </source>
</evidence>
<dbReference type="PROSITE" id="PS00086">
    <property type="entry name" value="CYTOCHROME_P450"/>
    <property type="match status" value="1"/>
</dbReference>
<organism evidence="11 12">
    <name type="scientific">Phaeosphaeria nodorum (strain SN15 / ATCC MYA-4574 / FGSC 10173)</name>
    <name type="common">Glume blotch fungus</name>
    <name type="synonym">Parastagonospora nodorum</name>
    <dbReference type="NCBI Taxonomy" id="321614"/>
    <lineage>
        <taxon>Eukaryota</taxon>
        <taxon>Fungi</taxon>
        <taxon>Dikarya</taxon>
        <taxon>Ascomycota</taxon>
        <taxon>Pezizomycotina</taxon>
        <taxon>Dothideomycetes</taxon>
        <taxon>Pleosporomycetidae</taxon>
        <taxon>Pleosporales</taxon>
        <taxon>Pleosporineae</taxon>
        <taxon>Phaeosphaeriaceae</taxon>
        <taxon>Parastagonospora</taxon>
    </lineage>
</organism>
<evidence type="ECO:0000256" key="6">
    <source>
        <dbReference type="ARBA" id="ARBA00023004"/>
    </source>
</evidence>
<dbReference type="InterPro" id="IPR017972">
    <property type="entry name" value="Cyt_P450_CS"/>
</dbReference>
<dbReference type="InterPro" id="IPR002401">
    <property type="entry name" value="Cyt_P450_E_grp-I"/>
</dbReference>
<keyword evidence="4 8" id="KW-0479">Metal-binding</keyword>
<protein>
    <submittedName>
        <fullName evidence="11">Uncharacterized protein</fullName>
    </submittedName>
</protein>
<comment type="cofactor">
    <cofactor evidence="1 8">
        <name>heme</name>
        <dbReference type="ChEBI" id="CHEBI:30413"/>
    </cofactor>
</comment>
<evidence type="ECO:0000256" key="1">
    <source>
        <dbReference type="ARBA" id="ARBA00001971"/>
    </source>
</evidence>
<dbReference type="CDD" id="cd11063">
    <property type="entry name" value="CYP52"/>
    <property type="match status" value="1"/>
</dbReference>
<dbReference type="InterPro" id="IPR036396">
    <property type="entry name" value="Cyt_P450_sf"/>
</dbReference>
<dbReference type="VEuPathDB" id="FungiDB:JI435_096210"/>
<evidence type="ECO:0000256" key="9">
    <source>
        <dbReference type="RuleBase" id="RU000461"/>
    </source>
</evidence>
<evidence type="ECO:0000256" key="7">
    <source>
        <dbReference type="ARBA" id="ARBA00023033"/>
    </source>
</evidence>
<dbReference type="PRINTS" id="PR00463">
    <property type="entry name" value="EP450I"/>
</dbReference>
<reference evidence="12" key="1">
    <citation type="journal article" date="2021" name="BMC Genomics">
        <title>Chromosome-level genome assembly and manually-curated proteome of model necrotroph Parastagonospora nodorum Sn15 reveals a genome-wide trove of candidate effector homologs, and redundancy of virulence-related functions within an accessory chromosome.</title>
        <authorList>
            <person name="Bertazzoni S."/>
            <person name="Jones D.A.B."/>
            <person name="Phan H.T."/>
            <person name="Tan K.-C."/>
            <person name="Hane J.K."/>
        </authorList>
    </citation>
    <scope>NUCLEOTIDE SEQUENCE [LARGE SCALE GENOMIC DNA]</scope>
    <source>
        <strain evidence="12">SN15 / ATCC MYA-4574 / FGSC 10173)</strain>
    </source>
</reference>
<evidence type="ECO:0000313" key="12">
    <source>
        <dbReference type="Proteomes" id="UP000663193"/>
    </source>
</evidence>
<evidence type="ECO:0000256" key="4">
    <source>
        <dbReference type="ARBA" id="ARBA00022723"/>
    </source>
</evidence>
<feature type="binding site" description="axial binding residue" evidence="8">
    <location>
        <position position="458"/>
    </location>
    <ligand>
        <name>heme</name>
        <dbReference type="ChEBI" id="CHEBI:30413"/>
    </ligand>
    <ligandPart>
        <name>Fe</name>
        <dbReference type="ChEBI" id="CHEBI:18248"/>
    </ligandPart>
</feature>
<dbReference type="Gene3D" id="1.10.630.10">
    <property type="entry name" value="Cytochrome P450"/>
    <property type="match status" value="1"/>
</dbReference>
<dbReference type="OrthoDB" id="1470350at2759"/>
<gene>
    <name evidence="11" type="ORF">JI435_096210</name>
</gene>
<keyword evidence="10" id="KW-1133">Transmembrane helix</keyword>
<dbReference type="AlphaFoldDB" id="A0A7U2ESA6"/>
<evidence type="ECO:0000313" key="11">
    <source>
        <dbReference type="EMBL" id="QRC90214.1"/>
    </source>
</evidence>